<dbReference type="GO" id="GO:0032299">
    <property type="term" value="C:ribonuclease H2 complex"/>
    <property type="evidence" value="ECO:0007669"/>
    <property type="project" value="InterPro"/>
</dbReference>
<proteinExistence type="predicted"/>
<evidence type="ECO:0000313" key="2">
    <source>
        <dbReference type="EMBL" id="KAF1985036.1"/>
    </source>
</evidence>
<dbReference type="Proteomes" id="UP000800041">
    <property type="component" value="Unassembled WGS sequence"/>
</dbReference>
<name>A0A6G1GVQ5_9PEZI</name>
<accession>A0A6G1GVQ5</accession>
<dbReference type="AlphaFoldDB" id="A0A6G1GVQ5"/>
<gene>
    <name evidence="2" type="ORF">K402DRAFT_422334</name>
</gene>
<feature type="region of interest" description="Disordered" evidence="1">
    <location>
        <begin position="25"/>
        <end position="48"/>
    </location>
</feature>
<reference evidence="2" key="1">
    <citation type="journal article" date="2020" name="Stud. Mycol.">
        <title>101 Dothideomycetes genomes: a test case for predicting lifestyles and emergence of pathogens.</title>
        <authorList>
            <person name="Haridas S."/>
            <person name="Albert R."/>
            <person name="Binder M."/>
            <person name="Bloem J."/>
            <person name="Labutti K."/>
            <person name="Salamov A."/>
            <person name="Andreopoulos B."/>
            <person name="Baker S."/>
            <person name="Barry K."/>
            <person name="Bills G."/>
            <person name="Bluhm B."/>
            <person name="Cannon C."/>
            <person name="Castanera R."/>
            <person name="Culley D."/>
            <person name="Daum C."/>
            <person name="Ezra D."/>
            <person name="Gonzalez J."/>
            <person name="Henrissat B."/>
            <person name="Kuo A."/>
            <person name="Liang C."/>
            <person name="Lipzen A."/>
            <person name="Lutzoni F."/>
            <person name="Magnuson J."/>
            <person name="Mondo S."/>
            <person name="Nolan M."/>
            <person name="Ohm R."/>
            <person name="Pangilinan J."/>
            <person name="Park H.-J."/>
            <person name="Ramirez L."/>
            <person name="Alfaro M."/>
            <person name="Sun H."/>
            <person name="Tritt A."/>
            <person name="Yoshinaga Y."/>
            <person name="Zwiers L.-H."/>
            <person name="Turgeon B."/>
            <person name="Goodwin S."/>
            <person name="Spatafora J."/>
            <person name="Crous P."/>
            <person name="Grigoriev I."/>
        </authorList>
    </citation>
    <scope>NUCLEOTIDE SEQUENCE</scope>
    <source>
        <strain evidence="2">CBS 113979</strain>
    </source>
</reference>
<feature type="region of interest" description="Disordered" evidence="1">
    <location>
        <begin position="79"/>
        <end position="104"/>
    </location>
</feature>
<dbReference type="InterPro" id="IPR013924">
    <property type="entry name" value="RNase_H2_suC"/>
</dbReference>
<dbReference type="Pfam" id="PF08615">
    <property type="entry name" value="RNase_H2_suC"/>
    <property type="match status" value="1"/>
</dbReference>
<dbReference type="Gene3D" id="2.40.128.680">
    <property type="match status" value="1"/>
</dbReference>
<feature type="compositionally biased region" description="Acidic residues" evidence="1">
    <location>
        <begin position="86"/>
        <end position="99"/>
    </location>
</feature>
<evidence type="ECO:0000256" key="1">
    <source>
        <dbReference type="SAM" id="MobiDB-lite"/>
    </source>
</evidence>
<dbReference type="EMBL" id="ML977164">
    <property type="protein sequence ID" value="KAF1985036.1"/>
    <property type="molecule type" value="Genomic_DNA"/>
</dbReference>
<dbReference type="OrthoDB" id="6222486at2759"/>
<dbReference type="PANTHER" id="PTHR47204">
    <property type="entry name" value="OS02G0168900 PROTEIN"/>
    <property type="match status" value="1"/>
</dbReference>
<evidence type="ECO:0000313" key="3">
    <source>
        <dbReference type="Proteomes" id="UP000800041"/>
    </source>
</evidence>
<dbReference type="CDD" id="cd09271">
    <property type="entry name" value="RNase_H2-C"/>
    <property type="match status" value="1"/>
</dbReference>
<organism evidence="2 3">
    <name type="scientific">Aulographum hederae CBS 113979</name>
    <dbReference type="NCBI Taxonomy" id="1176131"/>
    <lineage>
        <taxon>Eukaryota</taxon>
        <taxon>Fungi</taxon>
        <taxon>Dikarya</taxon>
        <taxon>Ascomycota</taxon>
        <taxon>Pezizomycotina</taxon>
        <taxon>Dothideomycetes</taxon>
        <taxon>Pleosporomycetidae</taxon>
        <taxon>Aulographales</taxon>
        <taxon>Aulographaceae</taxon>
    </lineage>
</organism>
<protein>
    <submittedName>
        <fullName evidence="2">Uncharacterized protein</fullName>
    </submittedName>
</protein>
<feature type="compositionally biased region" description="Basic and acidic residues" evidence="1">
    <location>
        <begin position="30"/>
        <end position="41"/>
    </location>
</feature>
<dbReference type="PANTHER" id="PTHR47204:SF1">
    <property type="entry name" value="RIBONUCLEASE H2 SUBUNIT C"/>
    <property type="match status" value="1"/>
</dbReference>
<sequence>MLAIKESDSAGKCTPNLLPCRISHSGPVNTEKRYWNPEAGKDNSQTSYFRGRKLRGKTLKIPEGYQGSVLDVTESVLLEHPSTSNVDEEEQEEGDEQEDEKPVDVKVAEEVSKFDEIVVWNHEFLPDMMEDPFAKGMQEWIGFAQAMHSYGSQDAGFKAGQAEQDSG</sequence>
<dbReference type="GO" id="GO:0006401">
    <property type="term" value="P:RNA catabolic process"/>
    <property type="evidence" value="ECO:0007669"/>
    <property type="project" value="InterPro"/>
</dbReference>
<keyword evidence="3" id="KW-1185">Reference proteome</keyword>